<feature type="transmembrane region" description="Helical" evidence="8">
    <location>
        <begin position="222"/>
        <end position="242"/>
    </location>
</feature>
<evidence type="ECO:0000313" key="9">
    <source>
        <dbReference type="EMBL" id="RZU43441.1"/>
    </source>
</evidence>
<dbReference type="PANTHER" id="PTHR42865:SF1">
    <property type="entry name" value="AEROBIC C4-DICARBOXYLATE TRANSPORT PROTEIN"/>
    <property type="match status" value="1"/>
</dbReference>
<dbReference type="Gene3D" id="1.10.3860.10">
    <property type="entry name" value="Sodium:dicarboxylate symporter"/>
    <property type="match status" value="1"/>
</dbReference>
<feature type="transmembrane region" description="Helical" evidence="8">
    <location>
        <begin position="182"/>
        <end position="202"/>
    </location>
</feature>
<dbReference type="GO" id="GO:0015138">
    <property type="term" value="F:fumarate transmembrane transporter activity"/>
    <property type="evidence" value="ECO:0007669"/>
    <property type="project" value="TreeGrafter"/>
</dbReference>
<comment type="subcellular location">
    <subcellularLocation>
        <location evidence="1">Cell membrane</location>
        <topology evidence="1">Multi-pass membrane protein</topology>
    </subcellularLocation>
</comment>
<dbReference type="NCBIfam" id="NF002461">
    <property type="entry name" value="PRK01663.1"/>
    <property type="match status" value="1"/>
</dbReference>
<reference evidence="9 10" key="1">
    <citation type="submission" date="2019-02" db="EMBL/GenBank/DDBJ databases">
        <title>Genomic Encyclopedia of Archaeal and Bacterial Type Strains, Phase II (KMG-II): from individual species to whole genera.</title>
        <authorList>
            <person name="Goeker M."/>
        </authorList>
    </citation>
    <scope>NUCLEOTIDE SEQUENCE [LARGE SCALE GENOMIC DNA]</scope>
    <source>
        <strain evidence="9 10">DSM 18101</strain>
    </source>
</reference>
<dbReference type="RefSeq" id="WP_130422002.1">
    <property type="nucleotide sequence ID" value="NZ_SHKW01000001.1"/>
</dbReference>
<dbReference type="InterPro" id="IPR036458">
    <property type="entry name" value="Na:dicarbo_symporter_sf"/>
</dbReference>
<dbReference type="InterPro" id="IPR001991">
    <property type="entry name" value="Na-dicarboxylate_symporter"/>
</dbReference>
<keyword evidence="6 8" id="KW-1133">Transmembrane helix</keyword>
<keyword evidence="7 8" id="KW-0472">Membrane</keyword>
<evidence type="ECO:0000256" key="8">
    <source>
        <dbReference type="SAM" id="Phobius"/>
    </source>
</evidence>
<gene>
    <name evidence="9" type="ORF">BDD14_5102</name>
</gene>
<keyword evidence="3" id="KW-1003">Cell membrane</keyword>
<evidence type="ECO:0000256" key="4">
    <source>
        <dbReference type="ARBA" id="ARBA00022692"/>
    </source>
</evidence>
<dbReference type="GO" id="GO:0015141">
    <property type="term" value="F:succinate transmembrane transporter activity"/>
    <property type="evidence" value="ECO:0007669"/>
    <property type="project" value="TreeGrafter"/>
</dbReference>
<feature type="transmembrane region" description="Helical" evidence="8">
    <location>
        <begin position="319"/>
        <end position="337"/>
    </location>
</feature>
<evidence type="ECO:0000256" key="2">
    <source>
        <dbReference type="ARBA" id="ARBA00022448"/>
    </source>
</evidence>
<accession>A0A4Q7Z1C9</accession>
<dbReference type="FunFam" id="1.10.3860.10:FF:000001">
    <property type="entry name" value="C4-dicarboxylate transport protein"/>
    <property type="match status" value="1"/>
</dbReference>
<evidence type="ECO:0000256" key="7">
    <source>
        <dbReference type="ARBA" id="ARBA00023136"/>
    </source>
</evidence>
<feature type="transmembrane region" description="Helical" evidence="8">
    <location>
        <begin position="40"/>
        <end position="61"/>
    </location>
</feature>
<evidence type="ECO:0000256" key="5">
    <source>
        <dbReference type="ARBA" id="ARBA00022847"/>
    </source>
</evidence>
<dbReference type="SUPFAM" id="SSF118215">
    <property type="entry name" value="Proton glutamate symport protein"/>
    <property type="match status" value="1"/>
</dbReference>
<feature type="transmembrane region" description="Helical" evidence="8">
    <location>
        <begin position="148"/>
        <end position="170"/>
    </location>
</feature>
<keyword evidence="5" id="KW-0769">Symport</keyword>
<protein>
    <submittedName>
        <fullName evidence="9">Aerobic C4-dicarboxylate transport protein</fullName>
    </submittedName>
</protein>
<proteinExistence type="predicted"/>
<name>A0A4Q7Z1C9_9BACT</name>
<keyword evidence="10" id="KW-1185">Reference proteome</keyword>
<feature type="transmembrane region" description="Helical" evidence="8">
    <location>
        <begin position="7"/>
        <end position="25"/>
    </location>
</feature>
<feature type="transmembrane region" description="Helical" evidence="8">
    <location>
        <begin position="77"/>
        <end position="98"/>
    </location>
</feature>
<evidence type="ECO:0000256" key="6">
    <source>
        <dbReference type="ARBA" id="ARBA00022989"/>
    </source>
</evidence>
<dbReference type="AlphaFoldDB" id="A0A4Q7Z1C9"/>
<dbReference type="Pfam" id="PF00375">
    <property type="entry name" value="SDF"/>
    <property type="match status" value="1"/>
</dbReference>
<keyword evidence="4 8" id="KW-0812">Transmembrane</keyword>
<keyword evidence="2" id="KW-0813">Transport</keyword>
<sequence length="423" mass="45047">MRRFSETLYLQVLVAVAIGILIGLFEPRLGLQLQPLANGFVKLIKMVFAPVILLTVVLGIARMENLADLGRIGVKSLVYFEVVSTLALLIGLGVVALVKPGVGMNVDPHTLDAKALSSYTSAAPDSIGDFLLHMIPDSAVDALAKNDVLPILFFGILFGIALARLGSHAAPLVNVLDITMKAMFQIVAIIMRFAPIAALGAMSFTVSKYGFASILSLGKLMLTMYITCILFIFVVLGAIARLSGFSLWRFLRYLKDEIVTVLGTSSSESVLPQLMLKLERIGCARSTVGLVVPAGIVFNPDGQCIYYTMASIFIAQATNTHLTAVDVLVLFGVLMVSSKGSAGVTGSAFITLAATLTSLGKIPVAGMVLILGIDRFMSEARALTNTIGTAVGTMAVGRWSGTLDLYKVNQILHDQPTVATFDK</sequence>
<dbReference type="PRINTS" id="PR00173">
    <property type="entry name" value="EDTRNSPORT"/>
</dbReference>
<feature type="transmembrane region" description="Helical" evidence="8">
    <location>
        <begin position="349"/>
        <end position="373"/>
    </location>
</feature>
<organism evidence="9 10">
    <name type="scientific">Edaphobacter modestus</name>
    <dbReference type="NCBI Taxonomy" id="388466"/>
    <lineage>
        <taxon>Bacteria</taxon>
        <taxon>Pseudomonadati</taxon>
        <taxon>Acidobacteriota</taxon>
        <taxon>Terriglobia</taxon>
        <taxon>Terriglobales</taxon>
        <taxon>Acidobacteriaceae</taxon>
        <taxon>Edaphobacter</taxon>
    </lineage>
</organism>
<dbReference type="GO" id="GO:0015366">
    <property type="term" value="F:malate:proton symporter activity"/>
    <property type="evidence" value="ECO:0007669"/>
    <property type="project" value="TreeGrafter"/>
</dbReference>
<evidence type="ECO:0000313" key="10">
    <source>
        <dbReference type="Proteomes" id="UP000292958"/>
    </source>
</evidence>
<dbReference type="GO" id="GO:0070778">
    <property type="term" value="P:L-aspartate transmembrane transport"/>
    <property type="evidence" value="ECO:0007669"/>
    <property type="project" value="TreeGrafter"/>
</dbReference>
<evidence type="ECO:0000256" key="1">
    <source>
        <dbReference type="ARBA" id="ARBA00004651"/>
    </source>
</evidence>
<dbReference type="GO" id="GO:0005886">
    <property type="term" value="C:plasma membrane"/>
    <property type="evidence" value="ECO:0007669"/>
    <property type="project" value="UniProtKB-SubCell"/>
</dbReference>
<dbReference type="OrthoDB" id="9768885at2"/>
<dbReference type="PANTHER" id="PTHR42865">
    <property type="entry name" value="PROTON/GLUTAMATE-ASPARTATE SYMPORTER"/>
    <property type="match status" value="1"/>
</dbReference>
<dbReference type="Proteomes" id="UP000292958">
    <property type="component" value="Unassembled WGS sequence"/>
</dbReference>
<comment type="caution">
    <text evidence="9">The sequence shown here is derived from an EMBL/GenBank/DDBJ whole genome shotgun (WGS) entry which is preliminary data.</text>
</comment>
<dbReference type="EMBL" id="SHKW01000001">
    <property type="protein sequence ID" value="RZU43441.1"/>
    <property type="molecule type" value="Genomic_DNA"/>
</dbReference>
<evidence type="ECO:0000256" key="3">
    <source>
        <dbReference type="ARBA" id="ARBA00022475"/>
    </source>
</evidence>